<comment type="caution">
    <text evidence="1">The sequence shown here is derived from an EMBL/GenBank/DDBJ whole genome shotgun (WGS) entry which is preliminary data.</text>
</comment>
<dbReference type="EMBL" id="CAKOFQ010006738">
    <property type="protein sequence ID" value="CAH1966862.1"/>
    <property type="molecule type" value="Genomic_DNA"/>
</dbReference>
<sequence length="142" mass="16257">MEVVNVLDRESVSVRNLAKRFNIGKTQAAEIAKNKEDIRSEQDLPDFPDIKWYSEHVRESQYLLQIVKCRNTECGRPRSGLFRLLDNMFLSPPVKVKQTVDDLVLDEGGHILNLPVNLALRSSASPKDFLQMPHDYFCPTVT</sequence>
<proteinExistence type="predicted"/>
<dbReference type="PANTHER" id="PTHR46954">
    <property type="entry name" value="C2H2-TYPE DOMAIN-CONTAINING PROTEIN"/>
    <property type="match status" value="1"/>
</dbReference>
<evidence type="ECO:0008006" key="3">
    <source>
        <dbReference type="Google" id="ProtNLM"/>
    </source>
</evidence>
<protein>
    <recommendedName>
        <fullName evidence="3">HTH psq-type domain-containing protein</fullName>
    </recommendedName>
</protein>
<dbReference type="PANTHER" id="PTHR46954:SF1">
    <property type="entry name" value="C2H2-TYPE DOMAIN-CONTAINING PROTEIN"/>
    <property type="match status" value="1"/>
</dbReference>
<dbReference type="OrthoDB" id="2433005at2759"/>
<dbReference type="AlphaFoldDB" id="A0A9P0P141"/>
<organism evidence="1 2">
    <name type="scientific">Acanthoscelides obtectus</name>
    <name type="common">Bean weevil</name>
    <name type="synonym">Bruchus obtectus</name>
    <dbReference type="NCBI Taxonomy" id="200917"/>
    <lineage>
        <taxon>Eukaryota</taxon>
        <taxon>Metazoa</taxon>
        <taxon>Ecdysozoa</taxon>
        <taxon>Arthropoda</taxon>
        <taxon>Hexapoda</taxon>
        <taxon>Insecta</taxon>
        <taxon>Pterygota</taxon>
        <taxon>Neoptera</taxon>
        <taxon>Endopterygota</taxon>
        <taxon>Coleoptera</taxon>
        <taxon>Polyphaga</taxon>
        <taxon>Cucujiformia</taxon>
        <taxon>Chrysomeloidea</taxon>
        <taxon>Chrysomelidae</taxon>
        <taxon>Bruchinae</taxon>
        <taxon>Bruchini</taxon>
        <taxon>Acanthoscelides</taxon>
    </lineage>
</organism>
<reference evidence="1" key="1">
    <citation type="submission" date="2022-03" db="EMBL/GenBank/DDBJ databases">
        <authorList>
            <person name="Sayadi A."/>
        </authorList>
    </citation>
    <scope>NUCLEOTIDE SEQUENCE</scope>
</reference>
<keyword evidence="2" id="KW-1185">Reference proteome</keyword>
<evidence type="ECO:0000313" key="1">
    <source>
        <dbReference type="EMBL" id="CAH1966862.1"/>
    </source>
</evidence>
<gene>
    <name evidence="1" type="ORF">ACAOBT_LOCUS7073</name>
</gene>
<name>A0A9P0P141_ACAOB</name>
<accession>A0A9P0P141</accession>
<dbReference type="Proteomes" id="UP001152888">
    <property type="component" value="Unassembled WGS sequence"/>
</dbReference>
<evidence type="ECO:0000313" key="2">
    <source>
        <dbReference type="Proteomes" id="UP001152888"/>
    </source>
</evidence>